<sequence length="62" mass="7062">MGPQFYPFQSCRAPNDVWCMDFKGWFLTGDGIQVDPLTVTDAESRYLIRFEAVGRPDRESGS</sequence>
<organism evidence="1 2">
    <name type="scientific">Tistrella mobilis</name>
    <dbReference type="NCBI Taxonomy" id="171437"/>
    <lineage>
        <taxon>Bacteria</taxon>
        <taxon>Pseudomonadati</taxon>
        <taxon>Pseudomonadota</taxon>
        <taxon>Alphaproteobacteria</taxon>
        <taxon>Geminicoccales</taxon>
        <taxon>Geminicoccaceae</taxon>
        <taxon>Tistrella</taxon>
    </lineage>
</organism>
<dbReference type="AlphaFoldDB" id="A0A162KIT4"/>
<dbReference type="RefSeq" id="WP_062766291.1">
    <property type="nucleotide sequence ID" value="NZ_CP121043.1"/>
</dbReference>
<evidence type="ECO:0000313" key="2">
    <source>
        <dbReference type="Proteomes" id="UP000075787"/>
    </source>
</evidence>
<protein>
    <submittedName>
        <fullName evidence="1">Uncharacterized protein</fullName>
    </submittedName>
</protein>
<dbReference type="EMBL" id="LPZR01000174">
    <property type="protein sequence ID" value="KYO51386.1"/>
    <property type="molecule type" value="Genomic_DNA"/>
</dbReference>
<reference evidence="1 2" key="1">
    <citation type="submission" date="2015-12" db="EMBL/GenBank/DDBJ databases">
        <title>Genome sequence of Tistrella mobilis MCCC 1A02139.</title>
        <authorList>
            <person name="Lu L."/>
            <person name="Lai Q."/>
            <person name="Shao Z."/>
            <person name="Qian P."/>
        </authorList>
    </citation>
    <scope>NUCLEOTIDE SEQUENCE [LARGE SCALE GENOMIC DNA]</scope>
    <source>
        <strain evidence="1 2">MCCC 1A02139</strain>
    </source>
</reference>
<name>A0A162KIT4_9PROT</name>
<comment type="caution">
    <text evidence="1">The sequence shown here is derived from an EMBL/GenBank/DDBJ whole genome shotgun (WGS) entry which is preliminary data.</text>
</comment>
<proteinExistence type="predicted"/>
<gene>
    <name evidence="1" type="ORF">AUP44_09060</name>
</gene>
<dbReference type="OrthoDB" id="7362268at2"/>
<evidence type="ECO:0000313" key="1">
    <source>
        <dbReference type="EMBL" id="KYO51386.1"/>
    </source>
</evidence>
<accession>A0A162KIT4</accession>
<dbReference type="Proteomes" id="UP000075787">
    <property type="component" value="Unassembled WGS sequence"/>
</dbReference>
<dbReference type="GeneID" id="97239759"/>